<evidence type="ECO:0000313" key="1">
    <source>
        <dbReference type="EMBL" id="KYF52621.1"/>
    </source>
</evidence>
<evidence type="ECO:0000313" key="2">
    <source>
        <dbReference type="Proteomes" id="UP000075420"/>
    </source>
</evidence>
<organism evidence="1 2">
    <name type="scientific">Sorangium cellulosum</name>
    <name type="common">Polyangium cellulosum</name>
    <dbReference type="NCBI Taxonomy" id="56"/>
    <lineage>
        <taxon>Bacteria</taxon>
        <taxon>Pseudomonadati</taxon>
        <taxon>Myxococcota</taxon>
        <taxon>Polyangia</taxon>
        <taxon>Polyangiales</taxon>
        <taxon>Polyangiaceae</taxon>
        <taxon>Sorangium</taxon>
    </lineage>
</organism>
<dbReference type="EMBL" id="JELY01002417">
    <property type="protein sequence ID" value="KYF52621.1"/>
    <property type="molecule type" value="Genomic_DNA"/>
</dbReference>
<dbReference type="Proteomes" id="UP000075420">
    <property type="component" value="Unassembled WGS sequence"/>
</dbReference>
<dbReference type="AlphaFoldDB" id="A0A150PAK3"/>
<proteinExistence type="predicted"/>
<gene>
    <name evidence="1" type="ORF">BE08_07625</name>
</gene>
<name>A0A150PAK3_SORCE</name>
<reference evidence="1 2" key="1">
    <citation type="submission" date="2014-02" db="EMBL/GenBank/DDBJ databases">
        <title>The small core and large imbalanced accessory genome model reveals a collaborative survival strategy of Sorangium cellulosum strains in nature.</title>
        <authorList>
            <person name="Han K."/>
            <person name="Peng R."/>
            <person name="Blom J."/>
            <person name="Li Y.-Z."/>
        </authorList>
    </citation>
    <scope>NUCLEOTIDE SEQUENCE [LARGE SCALE GENOMIC DNA]</scope>
    <source>
        <strain evidence="1 2">So0157-25</strain>
    </source>
</reference>
<comment type="caution">
    <text evidence="1">The sequence shown here is derived from an EMBL/GenBank/DDBJ whole genome shotgun (WGS) entry which is preliminary data.</text>
</comment>
<protein>
    <submittedName>
        <fullName evidence="1">Uncharacterized protein</fullName>
    </submittedName>
</protein>
<sequence length="99" mass="10244">MFLSEIATAQGVDRVATVDALYLPEPTAARVAAVLRAASEAFSGQATVPVVSAPNLAIVPADQLRPAGARPTAATFDAYIVHPEGGPWMDAEVTNLEVV</sequence>
<accession>A0A150PAK3</accession>